<reference evidence="2 3" key="1">
    <citation type="journal article" date="2021" name="Commun. Biol.">
        <title>The genome of Shorea leprosula (Dipterocarpaceae) highlights the ecological relevance of drought in aseasonal tropical rainforests.</title>
        <authorList>
            <person name="Ng K.K.S."/>
            <person name="Kobayashi M.J."/>
            <person name="Fawcett J.A."/>
            <person name="Hatakeyama M."/>
            <person name="Paape T."/>
            <person name="Ng C.H."/>
            <person name="Ang C.C."/>
            <person name="Tnah L.H."/>
            <person name="Lee C.T."/>
            <person name="Nishiyama T."/>
            <person name="Sese J."/>
            <person name="O'Brien M.J."/>
            <person name="Copetti D."/>
            <person name="Mohd Noor M.I."/>
            <person name="Ong R.C."/>
            <person name="Putra M."/>
            <person name="Sireger I.Z."/>
            <person name="Indrioko S."/>
            <person name="Kosugi Y."/>
            <person name="Izuno A."/>
            <person name="Isagi Y."/>
            <person name="Lee S.L."/>
            <person name="Shimizu K.K."/>
        </authorList>
    </citation>
    <scope>NUCLEOTIDE SEQUENCE [LARGE SCALE GENOMIC DNA]</scope>
    <source>
        <strain evidence="2">214</strain>
    </source>
</reference>
<feature type="region of interest" description="Disordered" evidence="1">
    <location>
        <begin position="159"/>
        <end position="179"/>
    </location>
</feature>
<gene>
    <name evidence="2" type="ORF">SLEP1_g41358</name>
</gene>
<dbReference type="Proteomes" id="UP001054252">
    <property type="component" value="Unassembled WGS sequence"/>
</dbReference>
<accession>A0AAV5L6C9</accession>
<evidence type="ECO:0000256" key="1">
    <source>
        <dbReference type="SAM" id="MobiDB-lite"/>
    </source>
</evidence>
<feature type="compositionally biased region" description="Basic residues" evidence="1">
    <location>
        <begin position="64"/>
        <end position="78"/>
    </location>
</feature>
<dbReference type="AlphaFoldDB" id="A0AAV5L6C9"/>
<organism evidence="2 3">
    <name type="scientific">Rubroshorea leprosula</name>
    <dbReference type="NCBI Taxonomy" id="152421"/>
    <lineage>
        <taxon>Eukaryota</taxon>
        <taxon>Viridiplantae</taxon>
        <taxon>Streptophyta</taxon>
        <taxon>Embryophyta</taxon>
        <taxon>Tracheophyta</taxon>
        <taxon>Spermatophyta</taxon>
        <taxon>Magnoliopsida</taxon>
        <taxon>eudicotyledons</taxon>
        <taxon>Gunneridae</taxon>
        <taxon>Pentapetalae</taxon>
        <taxon>rosids</taxon>
        <taxon>malvids</taxon>
        <taxon>Malvales</taxon>
        <taxon>Dipterocarpaceae</taxon>
        <taxon>Rubroshorea</taxon>
    </lineage>
</organism>
<feature type="region of interest" description="Disordered" evidence="1">
    <location>
        <begin position="64"/>
        <end position="100"/>
    </location>
</feature>
<keyword evidence="3" id="KW-1185">Reference proteome</keyword>
<proteinExistence type="predicted"/>
<comment type="caution">
    <text evidence="2">The sequence shown here is derived from an EMBL/GenBank/DDBJ whole genome shotgun (WGS) entry which is preliminary data.</text>
</comment>
<evidence type="ECO:0000313" key="2">
    <source>
        <dbReference type="EMBL" id="GKV32779.1"/>
    </source>
</evidence>
<sequence length="179" mass="20639">MGELVDEVWVWKEKEKWENKGTAIDANQGNRSEDYRKESRDFWAGLASEDELLQVRSEEKLKRKLKKSRGARSKKVRGRKEMTVARCKRSNPDRANGGVSRIEQEEELSLRDNTISTGGIINCNQRFMVRLWEEEASELSAVGKKLGLVRRCNEGEISKRLDETETRDKNCSSKTKTES</sequence>
<dbReference type="EMBL" id="BPVZ01000097">
    <property type="protein sequence ID" value="GKV32779.1"/>
    <property type="molecule type" value="Genomic_DNA"/>
</dbReference>
<evidence type="ECO:0000313" key="3">
    <source>
        <dbReference type="Proteomes" id="UP001054252"/>
    </source>
</evidence>
<protein>
    <submittedName>
        <fullName evidence="2">Uncharacterized protein</fullName>
    </submittedName>
</protein>
<name>A0AAV5L6C9_9ROSI</name>